<feature type="region of interest" description="Disordered" evidence="1">
    <location>
        <begin position="131"/>
        <end position="160"/>
    </location>
</feature>
<dbReference type="EMBL" id="HG739096">
    <property type="protein sequence ID" value="CDP04289.1"/>
    <property type="molecule type" value="Genomic_DNA"/>
</dbReference>
<keyword evidence="2" id="KW-0812">Transmembrane</keyword>
<evidence type="ECO:0000256" key="2">
    <source>
        <dbReference type="SAM" id="Phobius"/>
    </source>
</evidence>
<dbReference type="Proteomes" id="UP000295252">
    <property type="component" value="Chromosome XI"/>
</dbReference>
<dbReference type="AlphaFoldDB" id="A0A068U7Z4"/>
<dbReference type="PANTHER" id="PTHR33919">
    <property type="entry name" value="OS09G0127700 PROTEIN"/>
    <property type="match status" value="1"/>
</dbReference>
<organism evidence="3 4">
    <name type="scientific">Coffea canephora</name>
    <name type="common">Robusta coffee</name>
    <dbReference type="NCBI Taxonomy" id="49390"/>
    <lineage>
        <taxon>Eukaryota</taxon>
        <taxon>Viridiplantae</taxon>
        <taxon>Streptophyta</taxon>
        <taxon>Embryophyta</taxon>
        <taxon>Tracheophyta</taxon>
        <taxon>Spermatophyta</taxon>
        <taxon>Magnoliopsida</taxon>
        <taxon>eudicotyledons</taxon>
        <taxon>Gunneridae</taxon>
        <taxon>Pentapetalae</taxon>
        <taxon>asterids</taxon>
        <taxon>lamiids</taxon>
        <taxon>Gentianales</taxon>
        <taxon>Rubiaceae</taxon>
        <taxon>Ixoroideae</taxon>
        <taxon>Gardenieae complex</taxon>
        <taxon>Bertiereae - Coffeeae clade</taxon>
        <taxon>Coffeeae</taxon>
        <taxon>Coffea</taxon>
    </lineage>
</organism>
<dbReference type="Gramene" id="CDP04289">
    <property type="protein sequence ID" value="CDP04289"/>
    <property type="gene ID" value="GSCOC_T00017629001"/>
</dbReference>
<reference evidence="4" key="1">
    <citation type="journal article" date="2014" name="Science">
        <title>The coffee genome provides insight into the convergent evolution of caffeine biosynthesis.</title>
        <authorList>
            <person name="Denoeud F."/>
            <person name="Carretero-Paulet L."/>
            <person name="Dereeper A."/>
            <person name="Droc G."/>
            <person name="Guyot R."/>
            <person name="Pietrella M."/>
            <person name="Zheng C."/>
            <person name="Alberti A."/>
            <person name="Anthony F."/>
            <person name="Aprea G."/>
            <person name="Aury J.M."/>
            <person name="Bento P."/>
            <person name="Bernard M."/>
            <person name="Bocs S."/>
            <person name="Campa C."/>
            <person name="Cenci A."/>
            <person name="Combes M.C."/>
            <person name="Crouzillat D."/>
            <person name="Da Silva C."/>
            <person name="Daddiego L."/>
            <person name="De Bellis F."/>
            <person name="Dussert S."/>
            <person name="Garsmeur O."/>
            <person name="Gayraud T."/>
            <person name="Guignon V."/>
            <person name="Jahn K."/>
            <person name="Jamilloux V."/>
            <person name="Joet T."/>
            <person name="Labadie K."/>
            <person name="Lan T."/>
            <person name="Leclercq J."/>
            <person name="Lepelley M."/>
            <person name="Leroy T."/>
            <person name="Li L.T."/>
            <person name="Librado P."/>
            <person name="Lopez L."/>
            <person name="Munoz A."/>
            <person name="Noel B."/>
            <person name="Pallavicini A."/>
            <person name="Perrotta G."/>
            <person name="Poncet V."/>
            <person name="Pot D."/>
            <person name="Priyono X."/>
            <person name="Rigoreau M."/>
            <person name="Rouard M."/>
            <person name="Rozas J."/>
            <person name="Tranchant-Dubreuil C."/>
            <person name="VanBuren R."/>
            <person name="Zhang Q."/>
            <person name="Andrade A.C."/>
            <person name="Argout X."/>
            <person name="Bertrand B."/>
            <person name="de Kochko A."/>
            <person name="Graziosi G."/>
            <person name="Henry R.J."/>
            <person name="Jayarama X."/>
            <person name="Ming R."/>
            <person name="Nagai C."/>
            <person name="Rounsley S."/>
            <person name="Sankoff D."/>
            <person name="Giuliano G."/>
            <person name="Albert V.A."/>
            <person name="Wincker P."/>
            <person name="Lashermes P."/>
        </authorList>
    </citation>
    <scope>NUCLEOTIDE SEQUENCE [LARGE SCALE GENOMIC DNA]</scope>
    <source>
        <strain evidence="4">cv. DH200-94</strain>
    </source>
</reference>
<sequence length="160" mass="17722">MAFRATNQLRPVLKAMGSQSRSFASSATRKYATAAADAAMHVHEHMHQAKSKFPANGDWAPVMIMGGFLVTVVTLATHSAWQQLAYSPTVQLSKKKRETVPEVYQPDAVLGSADKFINKSFLRKVAHIQDHKRTLDDPSRPNPFTHPRGIESLKSVGVRE</sequence>
<accession>A0A068U7Z4</accession>
<feature type="transmembrane region" description="Helical" evidence="2">
    <location>
        <begin position="59"/>
        <end position="81"/>
    </location>
</feature>
<dbReference type="FunCoup" id="A0A068U7Z4">
    <property type="interactions" value="39"/>
</dbReference>
<proteinExistence type="predicted"/>
<dbReference type="OMA" id="APVYIVC"/>
<dbReference type="OrthoDB" id="2013913at2759"/>
<evidence type="ECO:0000256" key="1">
    <source>
        <dbReference type="SAM" id="MobiDB-lite"/>
    </source>
</evidence>
<dbReference type="PANTHER" id="PTHR33919:SF9">
    <property type="entry name" value="RIBOSOME BIOGENESIS NEP1-LIKE PROTEIN"/>
    <property type="match status" value="1"/>
</dbReference>
<evidence type="ECO:0000313" key="3">
    <source>
        <dbReference type="EMBL" id="CDP04289.1"/>
    </source>
</evidence>
<keyword evidence="4" id="KW-1185">Reference proteome</keyword>
<name>A0A068U7Z4_COFCA</name>
<dbReference type="InParanoid" id="A0A068U7Z4"/>
<keyword evidence="2" id="KW-0472">Membrane</keyword>
<dbReference type="STRING" id="49390.A0A068U7Z4"/>
<dbReference type="PhylomeDB" id="A0A068U7Z4"/>
<protein>
    <submittedName>
        <fullName evidence="3">Uncharacterized protein</fullName>
    </submittedName>
</protein>
<evidence type="ECO:0000313" key="4">
    <source>
        <dbReference type="Proteomes" id="UP000295252"/>
    </source>
</evidence>
<keyword evidence="2" id="KW-1133">Transmembrane helix</keyword>
<gene>
    <name evidence="3" type="ORF">GSCOC_T00017629001</name>
</gene>